<dbReference type="Gene3D" id="3.40.50.150">
    <property type="entry name" value="Vaccinia Virus protein VP39"/>
    <property type="match status" value="1"/>
</dbReference>
<keyword evidence="6" id="KW-0560">Oxidoreductase</keyword>
<dbReference type="Pfam" id="PF01596">
    <property type="entry name" value="Methyltransf_3"/>
    <property type="match status" value="1"/>
</dbReference>
<protein>
    <submittedName>
        <fullName evidence="10">Uncharacterized protein</fullName>
    </submittedName>
</protein>
<dbReference type="EMBL" id="CM004472">
    <property type="protein sequence ID" value="OCT85931.1"/>
    <property type="molecule type" value="Genomic_DNA"/>
</dbReference>
<evidence type="ECO:0000256" key="1">
    <source>
        <dbReference type="ARBA" id="ARBA00005194"/>
    </source>
</evidence>
<organism evidence="10 11">
    <name type="scientific">Xenopus laevis</name>
    <name type="common">African clawed frog</name>
    <dbReference type="NCBI Taxonomy" id="8355"/>
    <lineage>
        <taxon>Eukaryota</taxon>
        <taxon>Metazoa</taxon>
        <taxon>Chordata</taxon>
        <taxon>Craniata</taxon>
        <taxon>Vertebrata</taxon>
        <taxon>Euteleostomi</taxon>
        <taxon>Amphibia</taxon>
        <taxon>Batrachia</taxon>
        <taxon>Anura</taxon>
        <taxon>Pipoidea</taxon>
        <taxon>Pipidae</taxon>
        <taxon>Xenopodinae</taxon>
        <taxon>Xenopus</taxon>
        <taxon>Xenopus</taxon>
    </lineage>
</organism>
<comment type="similarity">
    <text evidence="2 9">Belongs to the short-chain dehydrogenases/reductases (SDR) family.</text>
</comment>
<evidence type="ECO:0000256" key="7">
    <source>
        <dbReference type="ARBA" id="ARBA00023160"/>
    </source>
</evidence>
<dbReference type="InterPro" id="IPR002347">
    <property type="entry name" value="SDR_fam"/>
</dbReference>
<dbReference type="AlphaFoldDB" id="A0A974D7U1"/>
<keyword evidence="7" id="KW-0444">Lipid biosynthesis</keyword>
<keyword evidence="7" id="KW-0276">Fatty acid metabolism</keyword>
<keyword evidence="5" id="KW-0949">S-adenosyl-L-methionine</keyword>
<evidence type="ECO:0000256" key="4">
    <source>
        <dbReference type="ARBA" id="ARBA00022679"/>
    </source>
</evidence>
<proteinExistence type="inferred from homology"/>
<evidence type="ECO:0000313" key="10">
    <source>
        <dbReference type="EMBL" id="OCT85931.1"/>
    </source>
</evidence>
<dbReference type="SUPFAM" id="SSF53335">
    <property type="entry name" value="S-adenosyl-L-methionine-dependent methyltransferases"/>
    <property type="match status" value="1"/>
</dbReference>
<dbReference type="InterPro" id="IPR002935">
    <property type="entry name" value="SAM_O-MeTrfase"/>
</dbReference>
<evidence type="ECO:0000256" key="2">
    <source>
        <dbReference type="ARBA" id="ARBA00006484"/>
    </source>
</evidence>
<evidence type="ECO:0000256" key="3">
    <source>
        <dbReference type="ARBA" id="ARBA00022603"/>
    </source>
</evidence>
<keyword evidence="3" id="KW-0489">Methyltransferase</keyword>
<accession>A0A974D7U1</accession>
<dbReference type="Pfam" id="PF00106">
    <property type="entry name" value="adh_short"/>
    <property type="match status" value="1"/>
</dbReference>
<dbReference type="GO" id="GO:0032259">
    <property type="term" value="P:methylation"/>
    <property type="evidence" value="ECO:0007669"/>
    <property type="project" value="UniProtKB-KW"/>
</dbReference>
<dbReference type="PANTHER" id="PTHR42760">
    <property type="entry name" value="SHORT-CHAIN DEHYDROGENASES/REDUCTASES FAMILY MEMBER"/>
    <property type="match status" value="1"/>
</dbReference>
<dbReference type="PANTHER" id="PTHR42760:SF115">
    <property type="entry name" value="3-OXOACYL-[ACYL-CARRIER-PROTEIN] REDUCTASE FABG"/>
    <property type="match status" value="1"/>
</dbReference>
<evidence type="ECO:0000256" key="9">
    <source>
        <dbReference type="RuleBase" id="RU000363"/>
    </source>
</evidence>
<dbReference type="GO" id="GO:0016616">
    <property type="term" value="F:oxidoreductase activity, acting on the CH-OH group of donors, NAD or NADP as acceptor"/>
    <property type="evidence" value="ECO:0007669"/>
    <property type="project" value="TreeGrafter"/>
</dbReference>
<dbReference type="GO" id="GO:0006633">
    <property type="term" value="P:fatty acid biosynthetic process"/>
    <property type="evidence" value="ECO:0007669"/>
    <property type="project" value="UniProtKB-KW"/>
</dbReference>
<dbReference type="SUPFAM" id="SSF51735">
    <property type="entry name" value="NAD(P)-binding Rossmann-fold domains"/>
    <property type="match status" value="1"/>
</dbReference>
<dbReference type="Proteomes" id="UP000694892">
    <property type="component" value="Chromosome 4L"/>
</dbReference>
<comment type="similarity">
    <text evidence="8">Belongs to the class I-like SAM-binding methyltransferase superfamily. Cation-dependent O-methyltransferase family.</text>
</comment>
<dbReference type="PRINTS" id="PR00080">
    <property type="entry name" value="SDRFAMILY"/>
</dbReference>
<dbReference type="InterPro" id="IPR029063">
    <property type="entry name" value="SAM-dependent_MTases_sf"/>
</dbReference>
<sequence length="389" mass="42260">MDLLAEYLEKITDLCSGSRNEFPEELRICLETASNIVTDLRAKNECAGASCRNTTKQDTQNGQCTGIDAYKMLAHLTRTKNILSLGSCFTSIALTMAKELSASGEQFDMVFIDATERSHINYYNLIMSSNMLKMNGVICVQNAFVKEHHSREIMADEEGSAAARKVTDAINSDPSLEQVTLPIDGSIIVARRRFVPPSVDVKDANVSDDVFWGFKGLRLDGKVAYVTGGDQGIGRAFAHALGEAGAKVAIVDLMLEKAEAVAFELHLKGIKSVAIAADISKEEDVKRIVDTIVTNWGRIDVACNNAGINMNSASEDTTLQEWDKTFSVNLRGLFMCCQAAGRVMLSQGYGKIINTASMASLIVPHPQKQLAYNTSKAGVVKLTQTLGTE</sequence>
<evidence type="ECO:0000256" key="6">
    <source>
        <dbReference type="ARBA" id="ARBA00023002"/>
    </source>
</evidence>
<evidence type="ECO:0000256" key="8">
    <source>
        <dbReference type="ARBA" id="ARBA00023453"/>
    </source>
</evidence>
<dbReference type="InterPro" id="IPR036291">
    <property type="entry name" value="NAD(P)-bd_dom_sf"/>
</dbReference>
<evidence type="ECO:0000256" key="5">
    <source>
        <dbReference type="ARBA" id="ARBA00022691"/>
    </source>
</evidence>
<evidence type="ECO:0000313" key="11">
    <source>
        <dbReference type="Proteomes" id="UP000694892"/>
    </source>
</evidence>
<comment type="pathway">
    <text evidence="1">Lipid metabolism; fatty acid biosynthesis.</text>
</comment>
<dbReference type="GO" id="GO:0008171">
    <property type="term" value="F:O-methyltransferase activity"/>
    <property type="evidence" value="ECO:0007669"/>
    <property type="project" value="InterPro"/>
</dbReference>
<name>A0A974D7U1_XENLA</name>
<keyword evidence="7" id="KW-0275">Fatty acid biosynthesis</keyword>
<dbReference type="PRINTS" id="PR00081">
    <property type="entry name" value="GDHRDH"/>
</dbReference>
<gene>
    <name evidence="10" type="ORF">XELAEV_18024100mg</name>
</gene>
<keyword evidence="7" id="KW-0443">Lipid metabolism</keyword>
<keyword evidence="4" id="KW-0808">Transferase</keyword>
<dbReference type="Gene3D" id="3.40.50.720">
    <property type="entry name" value="NAD(P)-binding Rossmann-like Domain"/>
    <property type="match status" value="1"/>
</dbReference>
<reference evidence="11" key="1">
    <citation type="journal article" date="2016" name="Nature">
        <title>Genome evolution in the allotetraploid frog Xenopus laevis.</title>
        <authorList>
            <person name="Session A.M."/>
            <person name="Uno Y."/>
            <person name="Kwon T."/>
            <person name="Chapman J.A."/>
            <person name="Toyoda A."/>
            <person name="Takahashi S."/>
            <person name="Fukui A."/>
            <person name="Hikosaka A."/>
            <person name="Suzuki A."/>
            <person name="Kondo M."/>
            <person name="van Heeringen S.J."/>
            <person name="Quigley I."/>
            <person name="Heinz S."/>
            <person name="Ogino H."/>
            <person name="Ochi H."/>
            <person name="Hellsten U."/>
            <person name="Lyons J.B."/>
            <person name="Simakov O."/>
            <person name="Putnam N."/>
            <person name="Stites J."/>
            <person name="Kuroki Y."/>
            <person name="Tanaka T."/>
            <person name="Michiue T."/>
            <person name="Watanabe M."/>
            <person name="Bogdanovic O."/>
            <person name="Lister R."/>
            <person name="Georgiou G."/>
            <person name="Paranjpe S.S."/>
            <person name="van Kruijsbergen I."/>
            <person name="Shu S."/>
            <person name="Carlson J."/>
            <person name="Kinoshita T."/>
            <person name="Ohta Y."/>
            <person name="Mawaribuchi S."/>
            <person name="Jenkins J."/>
            <person name="Grimwood J."/>
            <person name="Schmutz J."/>
            <person name="Mitros T."/>
            <person name="Mozaffari S.V."/>
            <person name="Suzuki Y."/>
            <person name="Haramoto Y."/>
            <person name="Yamamoto T.S."/>
            <person name="Takagi C."/>
            <person name="Heald R."/>
            <person name="Miller K."/>
            <person name="Haudenschild C."/>
            <person name="Kitzman J."/>
            <person name="Nakayama T."/>
            <person name="Izutsu Y."/>
            <person name="Robert J."/>
            <person name="Fortriede J."/>
            <person name="Burns K."/>
            <person name="Lotay V."/>
            <person name="Karimi K."/>
            <person name="Yasuoka Y."/>
            <person name="Dichmann D.S."/>
            <person name="Flajnik M.F."/>
            <person name="Houston D.W."/>
            <person name="Shendure J."/>
            <person name="DuPasquier L."/>
            <person name="Vize P.D."/>
            <person name="Zorn A.M."/>
            <person name="Ito M."/>
            <person name="Marcotte E.M."/>
            <person name="Wallingford J.B."/>
            <person name="Ito Y."/>
            <person name="Asashima M."/>
            <person name="Ueno N."/>
            <person name="Matsuda Y."/>
            <person name="Veenstra G.J."/>
            <person name="Fujiyama A."/>
            <person name="Harland R.M."/>
            <person name="Taira M."/>
            <person name="Rokhsar D.S."/>
        </authorList>
    </citation>
    <scope>NUCLEOTIDE SEQUENCE [LARGE SCALE GENOMIC DNA]</scope>
    <source>
        <strain evidence="11">J</strain>
    </source>
</reference>